<comment type="subcellular location">
    <subcellularLocation>
        <location evidence="1">Cytoplasm</location>
    </subcellularLocation>
</comment>
<name>F2TWK0_SALR5</name>
<feature type="compositionally biased region" description="Low complexity" evidence="8">
    <location>
        <begin position="188"/>
        <end position="198"/>
    </location>
</feature>
<dbReference type="OMA" id="QMEGTTA"/>
<reference evidence="9" key="1">
    <citation type="submission" date="2009-08" db="EMBL/GenBank/DDBJ databases">
        <title>Annotation of Salpingoeca rosetta.</title>
        <authorList>
            <consortium name="The Broad Institute Genome Sequencing Platform"/>
            <person name="Russ C."/>
            <person name="Cuomo C."/>
            <person name="Burger G."/>
            <person name="Gray M.W."/>
            <person name="Holland P.W.H."/>
            <person name="King N."/>
            <person name="Lang F.B.F."/>
            <person name="Roger A.J."/>
            <person name="Ruiz-Trillo I."/>
            <person name="Young S.K."/>
            <person name="Zeng Q."/>
            <person name="Gargeya S."/>
            <person name="Alvarado L."/>
            <person name="Berlin A."/>
            <person name="Chapman S.B."/>
            <person name="Chen Z."/>
            <person name="Freedman E."/>
            <person name="Gellesch M."/>
            <person name="Goldberg J."/>
            <person name="Griggs A."/>
            <person name="Gujja S."/>
            <person name="Heilman E."/>
            <person name="Heiman D."/>
            <person name="Howarth C."/>
            <person name="Mehta T."/>
            <person name="Neiman D."/>
            <person name="Pearson M."/>
            <person name="Roberts A."/>
            <person name="Saif S."/>
            <person name="Shea T."/>
            <person name="Shenoy N."/>
            <person name="Sisk P."/>
            <person name="Stolte C."/>
            <person name="Sykes S."/>
            <person name="White J."/>
            <person name="Yandava C."/>
            <person name="Haas B."/>
            <person name="Nusbaum C."/>
            <person name="Birren B."/>
        </authorList>
    </citation>
    <scope>NUCLEOTIDE SEQUENCE [LARGE SCALE GENOMIC DNA]</scope>
    <source>
        <strain evidence="9">ATCC 50818</strain>
    </source>
</reference>
<evidence type="ECO:0000256" key="2">
    <source>
        <dbReference type="ARBA" id="ARBA00008868"/>
    </source>
</evidence>
<dbReference type="GeneID" id="16067566"/>
<dbReference type="Pfam" id="PF15294">
    <property type="entry name" value="Leu_zip"/>
    <property type="match status" value="1"/>
</dbReference>
<keyword evidence="10" id="KW-1185">Reference proteome</keyword>
<dbReference type="EMBL" id="GL832955">
    <property type="protein sequence ID" value="EGD72446.1"/>
    <property type="molecule type" value="Genomic_DNA"/>
</dbReference>
<dbReference type="PANTHER" id="PTHR21635">
    <property type="entry name" value="LEUCINE ZIPPER TRANSCRIPTION FACTOR LIKE"/>
    <property type="match status" value="1"/>
</dbReference>
<feature type="compositionally biased region" description="Basic and acidic residues" evidence="8">
    <location>
        <begin position="159"/>
        <end position="170"/>
    </location>
</feature>
<evidence type="ECO:0000256" key="3">
    <source>
        <dbReference type="ARBA" id="ARBA00018920"/>
    </source>
</evidence>
<evidence type="ECO:0000313" key="9">
    <source>
        <dbReference type="EMBL" id="EGD72446.1"/>
    </source>
</evidence>
<dbReference type="GO" id="GO:0005737">
    <property type="term" value="C:cytoplasm"/>
    <property type="evidence" value="ECO:0007669"/>
    <property type="project" value="UniProtKB-SubCell"/>
</dbReference>
<dbReference type="PANTHER" id="PTHR21635:SF0">
    <property type="entry name" value="LEUCINE ZIPPER TRANSCRIPTION FACTOR-LIKE PROTEIN 1"/>
    <property type="match status" value="1"/>
</dbReference>
<dbReference type="RefSeq" id="XP_004999015.1">
    <property type="nucleotide sequence ID" value="XM_004998958.1"/>
</dbReference>
<gene>
    <name evidence="9" type="ORF">PTSG_00467</name>
</gene>
<evidence type="ECO:0000256" key="6">
    <source>
        <dbReference type="ARBA" id="ARBA00024898"/>
    </source>
</evidence>
<evidence type="ECO:0000313" key="10">
    <source>
        <dbReference type="Proteomes" id="UP000007799"/>
    </source>
</evidence>
<comment type="function">
    <text evidence="6">Regulates ciliary localization of the BBSome complex. Together with the BBSome complex, controls SMO ciliary trafficking and contributes to the sonic hedgehog (SHH) pathway regulation. May play a role in neurite outgrowth. May have tumor suppressor function.</text>
</comment>
<evidence type="ECO:0000256" key="1">
    <source>
        <dbReference type="ARBA" id="ARBA00004496"/>
    </source>
</evidence>
<feature type="region of interest" description="Disordered" evidence="8">
    <location>
        <begin position="151"/>
        <end position="170"/>
    </location>
</feature>
<dbReference type="KEGG" id="sre:PTSG_00467"/>
<evidence type="ECO:0000256" key="7">
    <source>
        <dbReference type="ARBA" id="ARBA00026004"/>
    </source>
</evidence>
<dbReference type="STRING" id="946362.F2TWK0"/>
<keyword evidence="4" id="KW-0963">Cytoplasm</keyword>
<evidence type="ECO:0000256" key="8">
    <source>
        <dbReference type="SAM" id="MobiDB-lite"/>
    </source>
</evidence>
<dbReference type="InParanoid" id="F2TWK0"/>
<evidence type="ECO:0000256" key="4">
    <source>
        <dbReference type="ARBA" id="ARBA00022490"/>
    </source>
</evidence>
<proteinExistence type="inferred from homology"/>
<dbReference type="FunCoup" id="F2TWK0">
    <property type="interactions" value="685"/>
</dbReference>
<dbReference type="InterPro" id="IPR026157">
    <property type="entry name" value="LZTFL1"/>
</dbReference>
<comment type="similarity">
    <text evidence="2">Belongs to the LZTFL1 family.</text>
</comment>
<evidence type="ECO:0000256" key="5">
    <source>
        <dbReference type="ARBA" id="ARBA00023054"/>
    </source>
</evidence>
<dbReference type="OrthoDB" id="313412at2759"/>
<dbReference type="Proteomes" id="UP000007799">
    <property type="component" value="Unassembled WGS sequence"/>
</dbReference>
<sequence length="289" mass="32527">MDKLNETHKHVCKDYLAFMRYKRTQHVRDIEATFTDLKESRLQDSTFTREEVEDMVDGLCDVVKGDVETELINSSHTNVLVLRKMMEQGEEWKLTFKLETGTLEDRHALDDIARFERQESASSSLGAPKLEPLKESASPALIKHEMDALRSEVQTARDAQQRADQRAVEVAKENEALKQRIAELEAKAATATATTSTPVPKPPPTSAQPSGNGDKAKQQVQELEKAKDKVETELKSAKAEILSLSAKLREVEAALEAKVHAAPQFVNMRKMLDTKNHQIKELREQLGKQ</sequence>
<organism evidence="10">
    <name type="scientific">Salpingoeca rosetta (strain ATCC 50818 / BSB-021)</name>
    <dbReference type="NCBI Taxonomy" id="946362"/>
    <lineage>
        <taxon>Eukaryota</taxon>
        <taxon>Choanoflagellata</taxon>
        <taxon>Craspedida</taxon>
        <taxon>Salpingoecidae</taxon>
        <taxon>Salpingoeca</taxon>
    </lineage>
</organism>
<comment type="subunit">
    <text evidence="7">Self-associates. Interacts with BBS9; the interaction mediates the association of LZTL1 with the BBsome complex and regulates BBSome ciliary trafficking.</text>
</comment>
<feature type="region of interest" description="Disordered" evidence="8">
    <location>
        <begin position="188"/>
        <end position="228"/>
    </location>
</feature>
<protein>
    <recommendedName>
        <fullName evidence="3">Leucine zipper transcription factor-like protein 1</fullName>
    </recommendedName>
</protein>
<dbReference type="GO" id="GO:1903565">
    <property type="term" value="P:negative regulation of protein localization to cilium"/>
    <property type="evidence" value="ECO:0007669"/>
    <property type="project" value="TreeGrafter"/>
</dbReference>
<feature type="compositionally biased region" description="Basic and acidic residues" evidence="8">
    <location>
        <begin position="214"/>
        <end position="228"/>
    </location>
</feature>
<accession>F2TWK0</accession>
<dbReference type="eggNOG" id="ENOG502QRGB">
    <property type="taxonomic scope" value="Eukaryota"/>
</dbReference>
<keyword evidence="5" id="KW-0175">Coiled coil</keyword>
<dbReference type="AlphaFoldDB" id="F2TWK0"/>